<comment type="caution">
    <text evidence="1">The sequence shown here is derived from an EMBL/GenBank/DDBJ whole genome shotgun (WGS) entry which is preliminary data.</text>
</comment>
<sequence>MQGLSHTESTSCTSSDTQSHDPDFYFNDELAVFLVERRLFKVHRYFLVRDSEFFRGMFACPTPPGEEPEGTSDSRPISLHGVTHHEFRCLLRFFYDSMYRPSIITLQDWIALLSISTRYVFDNIRELAISEISKQMIDPVTKITLANRYHVPQWLSPAFLELCKRVEPLQDPEAEALGLRSVVRIARARELARDQGFITATQRSFFPHDRIYSYNDRGIMAVISNVWPECATTPTFV</sequence>
<organism evidence="1 2">
    <name type="scientific">Irpex rosettiformis</name>
    <dbReference type="NCBI Taxonomy" id="378272"/>
    <lineage>
        <taxon>Eukaryota</taxon>
        <taxon>Fungi</taxon>
        <taxon>Dikarya</taxon>
        <taxon>Basidiomycota</taxon>
        <taxon>Agaricomycotina</taxon>
        <taxon>Agaricomycetes</taxon>
        <taxon>Polyporales</taxon>
        <taxon>Irpicaceae</taxon>
        <taxon>Irpex</taxon>
    </lineage>
</organism>
<proteinExistence type="predicted"/>
<name>A0ACB8U1U1_9APHY</name>
<protein>
    <submittedName>
        <fullName evidence="1">Uncharacterized protein</fullName>
    </submittedName>
</protein>
<gene>
    <name evidence="1" type="ORF">BDY19DRAFT_950387</name>
</gene>
<reference evidence="1" key="1">
    <citation type="journal article" date="2021" name="Environ. Microbiol.">
        <title>Gene family expansions and transcriptome signatures uncover fungal adaptations to wood decay.</title>
        <authorList>
            <person name="Hage H."/>
            <person name="Miyauchi S."/>
            <person name="Viragh M."/>
            <person name="Drula E."/>
            <person name="Min B."/>
            <person name="Chaduli D."/>
            <person name="Navarro D."/>
            <person name="Favel A."/>
            <person name="Norest M."/>
            <person name="Lesage-Meessen L."/>
            <person name="Balint B."/>
            <person name="Merenyi Z."/>
            <person name="de Eugenio L."/>
            <person name="Morin E."/>
            <person name="Martinez A.T."/>
            <person name="Baldrian P."/>
            <person name="Stursova M."/>
            <person name="Martinez M.J."/>
            <person name="Novotny C."/>
            <person name="Magnuson J.K."/>
            <person name="Spatafora J.W."/>
            <person name="Maurice S."/>
            <person name="Pangilinan J."/>
            <person name="Andreopoulos W."/>
            <person name="LaButti K."/>
            <person name="Hundley H."/>
            <person name="Na H."/>
            <person name="Kuo A."/>
            <person name="Barry K."/>
            <person name="Lipzen A."/>
            <person name="Henrissat B."/>
            <person name="Riley R."/>
            <person name="Ahrendt S."/>
            <person name="Nagy L.G."/>
            <person name="Grigoriev I.V."/>
            <person name="Martin F."/>
            <person name="Rosso M.N."/>
        </authorList>
    </citation>
    <scope>NUCLEOTIDE SEQUENCE</scope>
    <source>
        <strain evidence="1">CBS 384.51</strain>
    </source>
</reference>
<evidence type="ECO:0000313" key="1">
    <source>
        <dbReference type="EMBL" id="KAI0088337.1"/>
    </source>
</evidence>
<evidence type="ECO:0000313" key="2">
    <source>
        <dbReference type="Proteomes" id="UP001055072"/>
    </source>
</evidence>
<dbReference type="EMBL" id="MU274914">
    <property type="protein sequence ID" value="KAI0088337.1"/>
    <property type="molecule type" value="Genomic_DNA"/>
</dbReference>
<keyword evidence="2" id="KW-1185">Reference proteome</keyword>
<accession>A0ACB8U1U1</accession>
<dbReference type="Proteomes" id="UP001055072">
    <property type="component" value="Unassembled WGS sequence"/>
</dbReference>